<proteinExistence type="predicted"/>
<evidence type="ECO:0000256" key="1">
    <source>
        <dbReference type="SAM" id="Coils"/>
    </source>
</evidence>
<evidence type="ECO:0000313" key="3">
    <source>
        <dbReference type="EnsemblMetazoa" id="Aqu2.1.16973_001"/>
    </source>
</evidence>
<dbReference type="AlphaFoldDB" id="A0A1X7TPV9"/>
<keyword evidence="1" id="KW-0175">Coiled coil</keyword>
<feature type="coiled-coil region" evidence="1">
    <location>
        <begin position="568"/>
        <end position="645"/>
    </location>
</feature>
<dbReference type="GO" id="GO:0033596">
    <property type="term" value="C:TSC1-TSC2 complex"/>
    <property type="evidence" value="ECO:0007669"/>
    <property type="project" value="TreeGrafter"/>
</dbReference>
<feature type="region of interest" description="Disordered" evidence="2">
    <location>
        <begin position="329"/>
        <end position="381"/>
    </location>
</feature>
<feature type="compositionally biased region" description="Basic and acidic residues" evidence="2">
    <location>
        <begin position="372"/>
        <end position="381"/>
    </location>
</feature>
<dbReference type="PANTHER" id="PTHR15154:SF2">
    <property type="entry name" value="HAMARTIN"/>
    <property type="match status" value="1"/>
</dbReference>
<dbReference type="GO" id="GO:0051726">
    <property type="term" value="P:regulation of cell cycle"/>
    <property type="evidence" value="ECO:0007669"/>
    <property type="project" value="TreeGrafter"/>
</dbReference>
<protein>
    <recommendedName>
        <fullName evidence="4">Hamartin</fullName>
    </recommendedName>
</protein>
<dbReference type="InterPro" id="IPR007483">
    <property type="entry name" value="Hamartin"/>
</dbReference>
<dbReference type="SUPFAM" id="SSF48371">
    <property type="entry name" value="ARM repeat"/>
    <property type="match status" value="1"/>
</dbReference>
<dbReference type="OrthoDB" id="6022054at2759"/>
<name>A0A1X7TPV9_AMPQE</name>
<dbReference type="EnsemblMetazoa" id="Aqu2.1.16973_001">
    <property type="protein sequence ID" value="Aqu2.1.16973_001"/>
    <property type="gene ID" value="Aqu2.1.16973"/>
</dbReference>
<dbReference type="GO" id="GO:0008285">
    <property type="term" value="P:negative regulation of cell population proliferation"/>
    <property type="evidence" value="ECO:0007669"/>
    <property type="project" value="TreeGrafter"/>
</dbReference>
<dbReference type="eggNOG" id="ENOG502QQPT">
    <property type="taxonomic scope" value="Eukaryota"/>
</dbReference>
<evidence type="ECO:0008006" key="4">
    <source>
        <dbReference type="Google" id="ProtNLM"/>
    </source>
</evidence>
<dbReference type="PANTHER" id="PTHR15154">
    <property type="entry name" value="HAMARTIN"/>
    <property type="match status" value="1"/>
</dbReference>
<organism evidence="3">
    <name type="scientific">Amphimedon queenslandica</name>
    <name type="common">Sponge</name>
    <dbReference type="NCBI Taxonomy" id="400682"/>
    <lineage>
        <taxon>Eukaryota</taxon>
        <taxon>Metazoa</taxon>
        <taxon>Porifera</taxon>
        <taxon>Demospongiae</taxon>
        <taxon>Heteroscleromorpha</taxon>
        <taxon>Haplosclerida</taxon>
        <taxon>Niphatidae</taxon>
        <taxon>Amphimedon</taxon>
    </lineage>
</organism>
<reference evidence="3" key="1">
    <citation type="submission" date="2017-05" db="UniProtKB">
        <authorList>
            <consortium name="EnsemblMetazoa"/>
        </authorList>
    </citation>
    <scope>IDENTIFICATION</scope>
</reference>
<accession>A0A1X7TPV9</accession>
<sequence length="654" mass="73504">MAKTTMCASKPAMSITEELSKLETSDASLSQRLVQSWKRKLNVSREPELLSELIDYQLSTQSKPALRILLGTKDLYSHDFFAKINDCLHRQSTCLQSLRLLSHMLIGQTSWLYKIVHSAAFPTLLKLLRPIHSISIITSSVYLLCALIPLNPYHVTPHLPDIFESFTLLATLNCGGENKVSEEVLLSVRVAVYFLFLQLYSLYPCSFVQYLKGRFGPTGEVHIYQEYIAPLFQYVQLHPNLIVELPSQETQRTKWSSKDPSEIATLSLSLCVDPCLVSKNENYDSISCKNTSTLRGECSSSMLQLPSDQRYCGALSSNELSEMSSPSLVFTQVAPPPSNTPGSQSSRTSLPCNRGAQGGAYFDSLSQSPTPPREEERRRTDCTNSLNLQSVSNSAQPFSPPTVHVSCPSVEETVLLASQKLQKIAESQESPQKVPNQDKEGFPLASINNTSTGPQLVARTVLKEKRENVLNGSASILTHSSSPLEALDIFIQTGLVLHKSNSNKSDGLSLSDLEAMDWDHFGCCPHVEELRVLSQLLSSLHSQVLFERYQCQSHAKRNRRLMSKARHVSKLENEIVTLRHRLHQQEDIIRCLKREVEGKKETKVGDKGREVNRLLKEREGLHEKIKTLQQQVMQLETKNNELSQVGREREKERE</sequence>
<evidence type="ECO:0000256" key="2">
    <source>
        <dbReference type="SAM" id="MobiDB-lite"/>
    </source>
</evidence>
<dbReference type="InParanoid" id="A0A1X7TPV9"/>
<feature type="compositionally biased region" description="Polar residues" evidence="2">
    <location>
        <begin position="426"/>
        <end position="435"/>
    </location>
</feature>
<dbReference type="GO" id="GO:0032007">
    <property type="term" value="P:negative regulation of TOR signaling"/>
    <property type="evidence" value="ECO:0007669"/>
    <property type="project" value="TreeGrafter"/>
</dbReference>
<feature type="compositionally biased region" description="Polar residues" evidence="2">
    <location>
        <begin position="340"/>
        <end position="351"/>
    </location>
</feature>
<dbReference type="InterPro" id="IPR016024">
    <property type="entry name" value="ARM-type_fold"/>
</dbReference>
<dbReference type="STRING" id="400682.A0A1X7TPV9"/>
<feature type="region of interest" description="Disordered" evidence="2">
    <location>
        <begin position="426"/>
        <end position="449"/>
    </location>
</feature>
<dbReference type="Pfam" id="PF04388">
    <property type="entry name" value="Hamartin"/>
    <property type="match status" value="2"/>
</dbReference>